<dbReference type="Proteomes" id="UP000307440">
    <property type="component" value="Unassembled WGS sequence"/>
</dbReference>
<keyword evidence="2" id="KW-1185">Reference proteome</keyword>
<organism evidence="1 2">
    <name type="scientific">Coprinopsis marcescibilis</name>
    <name type="common">Agaric fungus</name>
    <name type="synonym">Psathyrella marcescibilis</name>
    <dbReference type="NCBI Taxonomy" id="230819"/>
    <lineage>
        <taxon>Eukaryota</taxon>
        <taxon>Fungi</taxon>
        <taxon>Dikarya</taxon>
        <taxon>Basidiomycota</taxon>
        <taxon>Agaricomycotina</taxon>
        <taxon>Agaricomycetes</taxon>
        <taxon>Agaricomycetidae</taxon>
        <taxon>Agaricales</taxon>
        <taxon>Agaricineae</taxon>
        <taxon>Psathyrellaceae</taxon>
        <taxon>Coprinopsis</taxon>
    </lineage>
</organism>
<evidence type="ECO:0000313" key="1">
    <source>
        <dbReference type="EMBL" id="TFK19736.1"/>
    </source>
</evidence>
<accession>A0A5C3KHU8</accession>
<dbReference type="AlphaFoldDB" id="A0A5C3KHU8"/>
<evidence type="ECO:0000313" key="2">
    <source>
        <dbReference type="Proteomes" id="UP000307440"/>
    </source>
</evidence>
<name>A0A5C3KHU8_COPMA</name>
<proteinExistence type="predicted"/>
<reference evidence="1 2" key="1">
    <citation type="journal article" date="2019" name="Nat. Ecol. Evol.">
        <title>Megaphylogeny resolves global patterns of mushroom evolution.</title>
        <authorList>
            <person name="Varga T."/>
            <person name="Krizsan K."/>
            <person name="Foldi C."/>
            <person name="Dima B."/>
            <person name="Sanchez-Garcia M."/>
            <person name="Sanchez-Ramirez S."/>
            <person name="Szollosi G.J."/>
            <person name="Szarkandi J.G."/>
            <person name="Papp V."/>
            <person name="Albert L."/>
            <person name="Andreopoulos W."/>
            <person name="Angelini C."/>
            <person name="Antonin V."/>
            <person name="Barry K.W."/>
            <person name="Bougher N.L."/>
            <person name="Buchanan P."/>
            <person name="Buyck B."/>
            <person name="Bense V."/>
            <person name="Catcheside P."/>
            <person name="Chovatia M."/>
            <person name="Cooper J."/>
            <person name="Damon W."/>
            <person name="Desjardin D."/>
            <person name="Finy P."/>
            <person name="Geml J."/>
            <person name="Haridas S."/>
            <person name="Hughes K."/>
            <person name="Justo A."/>
            <person name="Karasinski D."/>
            <person name="Kautmanova I."/>
            <person name="Kiss B."/>
            <person name="Kocsube S."/>
            <person name="Kotiranta H."/>
            <person name="LaButti K.M."/>
            <person name="Lechner B.E."/>
            <person name="Liimatainen K."/>
            <person name="Lipzen A."/>
            <person name="Lukacs Z."/>
            <person name="Mihaltcheva S."/>
            <person name="Morgado L.N."/>
            <person name="Niskanen T."/>
            <person name="Noordeloos M.E."/>
            <person name="Ohm R.A."/>
            <person name="Ortiz-Santana B."/>
            <person name="Ovrebo C."/>
            <person name="Racz N."/>
            <person name="Riley R."/>
            <person name="Savchenko A."/>
            <person name="Shiryaev A."/>
            <person name="Soop K."/>
            <person name="Spirin V."/>
            <person name="Szebenyi C."/>
            <person name="Tomsovsky M."/>
            <person name="Tulloss R.E."/>
            <person name="Uehling J."/>
            <person name="Grigoriev I.V."/>
            <person name="Vagvolgyi C."/>
            <person name="Papp T."/>
            <person name="Martin F.M."/>
            <person name="Miettinen O."/>
            <person name="Hibbett D.S."/>
            <person name="Nagy L.G."/>
        </authorList>
    </citation>
    <scope>NUCLEOTIDE SEQUENCE [LARGE SCALE GENOMIC DNA]</scope>
    <source>
        <strain evidence="1 2">CBS 121175</strain>
    </source>
</reference>
<protein>
    <submittedName>
        <fullName evidence="1">Uncharacterized protein</fullName>
    </submittedName>
</protein>
<sequence length="124" mass="14018">MFFRTCGYETIDLGPVDVPSPNKITTYAYGDLNGIDTVDCLHWTTGQRINLIQSLATDAVLPLLFFHSTTFMNHISHRGLTSLYPKLTLVASEARRRPRYYGIGQDVPAHIAEKWNAQSMAFIR</sequence>
<dbReference type="EMBL" id="ML210327">
    <property type="protein sequence ID" value="TFK19736.1"/>
    <property type="molecule type" value="Genomic_DNA"/>
</dbReference>
<gene>
    <name evidence="1" type="ORF">FA15DRAFT_723287</name>
</gene>